<feature type="region of interest" description="Disordered" evidence="1">
    <location>
        <begin position="1"/>
        <end position="29"/>
    </location>
</feature>
<organism evidence="2 3">
    <name type="scientific">Sphenostylis stenocarpa</name>
    <dbReference type="NCBI Taxonomy" id="92480"/>
    <lineage>
        <taxon>Eukaryota</taxon>
        <taxon>Viridiplantae</taxon>
        <taxon>Streptophyta</taxon>
        <taxon>Embryophyta</taxon>
        <taxon>Tracheophyta</taxon>
        <taxon>Spermatophyta</taxon>
        <taxon>Magnoliopsida</taxon>
        <taxon>eudicotyledons</taxon>
        <taxon>Gunneridae</taxon>
        <taxon>Pentapetalae</taxon>
        <taxon>rosids</taxon>
        <taxon>fabids</taxon>
        <taxon>Fabales</taxon>
        <taxon>Fabaceae</taxon>
        <taxon>Papilionoideae</taxon>
        <taxon>50 kb inversion clade</taxon>
        <taxon>NPAAA clade</taxon>
        <taxon>indigoferoid/millettioid clade</taxon>
        <taxon>Phaseoleae</taxon>
        <taxon>Sphenostylis</taxon>
    </lineage>
</organism>
<dbReference type="Proteomes" id="UP001189624">
    <property type="component" value="Chromosome 5"/>
</dbReference>
<dbReference type="AlphaFoldDB" id="A0AA86SFL5"/>
<evidence type="ECO:0000256" key="1">
    <source>
        <dbReference type="SAM" id="MobiDB-lite"/>
    </source>
</evidence>
<accession>A0AA86SFL5</accession>
<dbReference type="EMBL" id="OY731402">
    <property type="protein sequence ID" value="CAJ1956826.1"/>
    <property type="molecule type" value="Genomic_DNA"/>
</dbReference>
<evidence type="ECO:0000313" key="2">
    <source>
        <dbReference type="EMBL" id="CAJ1956826.1"/>
    </source>
</evidence>
<evidence type="ECO:0000313" key="3">
    <source>
        <dbReference type="Proteomes" id="UP001189624"/>
    </source>
</evidence>
<protein>
    <submittedName>
        <fullName evidence="2">Uncharacterized protein</fullName>
    </submittedName>
</protein>
<name>A0AA86SFL5_9FABA</name>
<sequence>MHLCGRKKREKRDSLQTPPSVGRKKWKATSKKERDEVVLPHSVMHLVVHGTVSDSLVLFLHILLLQGQGCIQRRGQSCRGHGLHSQLHTFTMHFVQGSKDPRLLQLLSLLELLGTIEPDSPQVGASPATMVGLVGAVGPVVCMHERRSQKIAPRQPLHGHSGGEGGLCGWIFVGDHQLRCDLVPPIPCLISCRRNTPSCILGAPSSSPSACPTKSFVRIFSHKYGSYVVFHGCNPTLGSNGVVLHAWLR</sequence>
<reference evidence="2" key="1">
    <citation type="submission" date="2023-10" db="EMBL/GenBank/DDBJ databases">
        <authorList>
            <person name="Domelevo Entfellner J.-B."/>
        </authorList>
    </citation>
    <scope>NUCLEOTIDE SEQUENCE</scope>
</reference>
<gene>
    <name evidence="2" type="ORF">AYBTSS11_LOCUS16872</name>
</gene>
<dbReference type="Gramene" id="rna-AYBTSS11_LOCUS16872">
    <property type="protein sequence ID" value="CAJ1956826.1"/>
    <property type="gene ID" value="gene-AYBTSS11_LOCUS16872"/>
</dbReference>
<feature type="compositionally biased region" description="Basic residues" evidence="1">
    <location>
        <begin position="1"/>
        <end position="10"/>
    </location>
</feature>
<proteinExistence type="predicted"/>
<keyword evidence="3" id="KW-1185">Reference proteome</keyword>